<dbReference type="AlphaFoldDB" id="A0AAV8RHL7"/>
<organism evidence="2 3">
    <name type="scientific">Ensete ventricosum</name>
    <name type="common">Abyssinian banana</name>
    <name type="synonym">Musa ensete</name>
    <dbReference type="NCBI Taxonomy" id="4639"/>
    <lineage>
        <taxon>Eukaryota</taxon>
        <taxon>Viridiplantae</taxon>
        <taxon>Streptophyta</taxon>
        <taxon>Embryophyta</taxon>
        <taxon>Tracheophyta</taxon>
        <taxon>Spermatophyta</taxon>
        <taxon>Magnoliopsida</taxon>
        <taxon>Liliopsida</taxon>
        <taxon>Zingiberales</taxon>
        <taxon>Musaceae</taxon>
        <taxon>Ensete</taxon>
    </lineage>
</organism>
<name>A0AAV8RHL7_ENSVE</name>
<feature type="compositionally biased region" description="Basic and acidic residues" evidence="1">
    <location>
        <begin position="59"/>
        <end position="70"/>
    </location>
</feature>
<proteinExistence type="predicted"/>
<protein>
    <submittedName>
        <fullName evidence="2">Uncharacterized protein</fullName>
    </submittedName>
</protein>
<keyword evidence="3" id="KW-1185">Reference proteome</keyword>
<reference evidence="2 3" key="1">
    <citation type="submission" date="2022-12" db="EMBL/GenBank/DDBJ databases">
        <title>Chromosome-scale assembly of the Ensete ventricosum genome.</title>
        <authorList>
            <person name="Dussert Y."/>
            <person name="Stocks J."/>
            <person name="Wendawek A."/>
            <person name="Woldeyes F."/>
            <person name="Nichols R.A."/>
            <person name="Borrell J.S."/>
        </authorList>
    </citation>
    <scope>NUCLEOTIDE SEQUENCE [LARGE SCALE GENOMIC DNA]</scope>
    <source>
        <strain evidence="3">cv. Maze</strain>
        <tissue evidence="2">Seeds</tissue>
    </source>
</reference>
<accession>A0AAV8RHL7</accession>
<evidence type="ECO:0000313" key="2">
    <source>
        <dbReference type="EMBL" id="KAJ8503987.1"/>
    </source>
</evidence>
<dbReference type="EMBL" id="JAQQAF010000002">
    <property type="protein sequence ID" value="KAJ8503987.1"/>
    <property type="molecule type" value="Genomic_DNA"/>
</dbReference>
<evidence type="ECO:0000256" key="1">
    <source>
        <dbReference type="SAM" id="MobiDB-lite"/>
    </source>
</evidence>
<comment type="caution">
    <text evidence="2">The sequence shown here is derived from an EMBL/GenBank/DDBJ whole genome shotgun (WGS) entry which is preliminary data.</text>
</comment>
<evidence type="ECO:0000313" key="3">
    <source>
        <dbReference type="Proteomes" id="UP001222027"/>
    </source>
</evidence>
<sequence length="103" mass="11217">MVVQARGVLVTGGLSTGLEPLECEALGLVCSCMALHFSFALAFVGDDGKRSPSSAAEGSKAEQKTKMKQVVEKEDELRRKKLHKNWNAVSFCVSWMPYRLGLG</sequence>
<dbReference type="Proteomes" id="UP001222027">
    <property type="component" value="Unassembled WGS sequence"/>
</dbReference>
<feature type="region of interest" description="Disordered" evidence="1">
    <location>
        <begin position="47"/>
        <end position="70"/>
    </location>
</feature>
<gene>
    <name evidence="2" type="ORF">OPV22_004873</name>
</gene>